<evidence type="ECO:0000259" key="1">
    <source>
        <dbReference type="PROSITE" id="PS50055"/>
    </source>
</evidence>
<dbReference type="STRING" id="282301.A0A267FU98"/>
<dbReference type="InterPro" id="IPR000387">
    <property type="entry name" value="Tyr_Pase_dom"/>
</dbReference>
<reference evidence="3 4" key="1">
    <citation type="submission" date="2017-06" db="EMBL/GenBank/DDBJ databases">
        <title>A platform for efficient transgenesis in Macrostomum lignano, a flatworm model organism for stem cell research.</title>
        <authorList>
            <person name="Berezikov E."/>
        </authorList>
    </citation>
    <scope>NUCLEOTIDE SEQUENCE [LARGE SCALE GENOMIC DNA]</scope>
    <source>
        <strain evidence="3">DV1</strain>
        <tissue evidence="3">Whole organism</tissue>
    </source>
</reference>
<gene>
    <name evidence="3" type="ORF">BOX15_Mlig000064g3</name>
</gene>
<evidence type="ECO:0000313" key="3">
    <source>
        <dbReference type="EMBL" id="PAA77385.1"/>
    </source>
</evidence>
<accession>A0A267FU98</accession>
<dbReference type="InterPro" id="IPR029021">
    <property type="entry name" value="Prot-tyrosine_phosphatase-like"/>
</dbReference>
<dbReference type="AlphaFoldDB" id="A0A267FU98"/>
<feature type="domain" description="Tyrosine specific protein phosphatases" evidence="2">
    <location>
        <begin position="257"/>
        <end position="331"/>
    </location>
</feature>
<dbReference type="PROSITE" id="PS50056">
    <property type="entry name" value="TYR_PHOSPHATASE_2"/>
    <property type="match status" value="2"/>
</dbReference>
<dbReference type="Gene3D" id="3.90.190.10">
    <property type="entry name" value="Protein tyrosine phosphatase superfamily"/>
    <property type="match status" value="2"/>
</dbReference>
<dbReference type="EMBL" id="NIVC01000746">
    <property type="protein sequence ID" value="PAA77385.1"/>
    <property type="molecule type" value="Genomic_DNA"/>
</dbReference>
<evidence type="ECO:0000313" key="4">
    <source>
        <dbReference type="Proteomes" id="UP000215902"/>
    </source>
</evidence>
<dbReference type="CDD" id="cd00047">
    <property type="entry name" value="PTPc"/>
    <property type="match status" value="2"/>
</dbReference>
<dbReference type="GO" id="GO:0004725">
    <property type="term" value="F:protein tyrosine phosphatase activity"/>
    <property type="evidence" value="ECO:0007669"/>
    <property type="project" value="InterPro"/>
</dbReference>
<protein>
    <recommendedName>
        <fullName evidence="5">Protein-tyrosine-phosphatase</fullName>
    </recommendedName>
</protein>
<dbReference type="SMART" id="SM00404">
    <property type="entry name" value="PTPc_motif"/>
    <property type="match status" value="2"/>
</dbReference>
<dbReference type="PROSITE" id="PS00383">
    <property type="entry name" value="TYR_PHOSPHATASE_1"/>
    <property type="match status" value="1"/>
</dbReference>
<proteinExistence type="predicted"/>
<dbReference type="SUPFAM" id="SSF52799">
    <property type="entry name" value="(Phosphotyrosine protein) phosphatases II"/>
    <property type="match status" value="2"/>
</dbReference>
<sequence>ITFVLSTPSMFVWRLCSLIHKRKLLVEEERRLNRVSQDPIAIEQFVNEFRRRCKAKELQYEFKAIELISVGDKQSTKIRSEGKHKIALAAKRACNRAKNLTERVLPYERNIVHLDQYLDQPAADPGNDAAACSHGNEPYINASWIDGYKHPKKFIAAQGPLSATKADFWQMVWQYQVQCIVMTTNLFEHARQQCDKYWHNVHARFNSLDVWLDELYSTAEYEMRLFRLQMGEDSSQARIIRQFQFKNWSHFDTPLPTTVVEIRRKVNDWMRGKDAPIVVHCSDGAGRTGTYICIDIEISKVENGKPVDILQQTLALRKARSGLVGNMHQYRFIYETICSFITCRPTTIKAFEFAQLVERMSSDAAAASSTNAAIISAKKKAAKFTQNGFQLEFANLTAIVKSLSVGECAGGHRAENRWKSRDVMVQPPERARPYLLTHDCASSTDFINAVYIDGHTRSNQYIVTQWPLRNTICDFWKLVNDHHVAVVVLLVDYSNSSRSYPRFWPNARNEETGYGSVYVILQDQFSVGTSIRVRMHTVAKQAGSCSTGLSQRARHVAFLCLDGASWPAGARAPASGHGLLELVCLAEETNQAMECTSPILVVSSNGVSRCGPFCVLHMTMDKLRFEGEIDIFRAVEKVKRNRPQLVENSTEYELCFNLTRQALGYFYSGRLQILPDQSLWLQLEGESGGVQLGLEGGLPSQVVRPRVRAARPATLDDFRFPVTSRRNRRRRRRRAADLEGTAAASGEAAAGVEIETETAAMV</sequence>
<dbReference type="InterPro" id="IPR016130">
    <property type="entry name" value="Tyr_Pase_AS"/>
</dbReference>
<evidence type="ECO:0008006" key="5">
    <source>
        <dbReference type="Google" id="ProtNLM"/>
    </source>
</evidence>
<dbReference type="OrthoDB" id="6144703at2759"/>
<dbReference type="InterPro" id="IPR000242">
    <property type="entry name" value="PTP_cat"/>
</dbReference>
<dbReference type="PANTHER" id="PTHR19134">
    <property type="entry name" value="RECEPTOR-TYPE TYROSINE-PROTEIN PHOSPHATASE"/>
    <property type="match status" value="1"/>
</dbReference>
<dbReference type="PANTHER" id="PTHR19134:SF561">
    <property type="entry name" value="PROTEIN TYROSINE PHOSPHATASE 36E, ISOFORM A"/>
    <property type="match status" value="1"/>
</dbReference>
<dbReference type="Pfam" id="PF00102">
    <property type="entry name" value="Y_phosphatase"/>
    <property type="match status" value="2"/>
</dbReference>
<name>A0A267FU98_9PLAT</name>
<feature type="domain" description="Tyrosine-protein phosphatase" evidence="1">
    <location>
        <begin position="389"/>
        <end position="662"/>
    </location>
</feature>
<feature type="non-terminal residue" evidence="3">
    <location>
        <position position="1"/>
    </location>
</feature>
<dbReference type="PRINTS" id="PR00700">
    <property type="entry name" value="PRTYPHPHTASE"/>
</dbReference>
<dbReference type="PROSITE" id="PS50055">
    <property type="entry name" value="TYR_PHOSPHATASE_PTP"/>
    <property type="match status" value="2"/>
</dbReference>
<feature type="domain" description="Tyrosine specific protein phosphatases" evidence="2">
    <location>
        <begin position="580"/>
        <end position="653"/>
    </location>
</feature>
<dbReference type="SMART" id="SM00194">
    <property type="entry name" value="PTPc"/>
    <property type="match status" value="2"/>
</dbReference>
<dbReference type="InterPro" id="IPR050348">
    <property type="entry name" value="Protein-Tyr_Phosphatase"/>
</dbReference>
<comment type="caution">
    <text evidence="3">The sequence shown here is derived from an EMBL/GenBank/DDBJ whole genome shotgun (WGS) entry which is preliminary data.</text>
</comment>
<dbReference type="Proteomes" id="UP000215902">
    <property type="component" value="Unassembled WGS sequence"/>
</dbReference>
<keyword evidence="4" id="KW-1185">Reference proteome</keyword>
<organism evidence="3 4">
    <name type="scientific">Macrostomum lignano</name>
    <dbReference type="NCBI Taxonomy" id="282301"/>
    <lineage>
        <taxon>Eukaryota</taxon>
        <taxon>Metazoa</taxon>
        <taxon>Spiralia</taxon>
        <taxon>Lophotrochozoa</taxon>
        <taxon>Platyhelminthes</taxon>
        <taxon>Rhabditophora</taxon>
        <taxon>Macrostomorpha</taxon>
        <taxon>Macrostomida</taxon>
        <taxon>Macrostomidae</taxon>
        <taxon>Macrostomum</taxon>
    </lineage>
</organism>
<evidence type="ECO:0000259" key="2">
    <source>
        <dbReference type="PROSITE" id="PS50056"/>
    </source>
</evidence>
<dbReference type="InterPro" id="IPR003595">
    <property type="entry name" value="Tyr_Pase_cat"/>
</dbReference>
<feature type="domain" description="Tyrosine-protein phosphatase" evidence="1">
    <location>
        <begin position="58"/>
        <end position="340"/>
    </location>
</feature>